<dbReference type="NCBIfam" id="TIGR01766">
    <property type="entry name" value="IS200/IS605 family accessory protein TnpB-like domain"/>
    <property type="match status" value="1"/>
</dbReference>
<dbReference type="Pfam" id="PF07282">
    <property type="entry name" value="Cas12f1-like_TNB"/>
    <property type="match status" value="1"/>
</dbReference>
<dbReference type="InterPro" id="IPR021027">
    <property type="entry name" value="Transposase_put_HTH"/>
</dbReference>
<keyword evidence="3" id="KW-0815">Transposition</keyword>
<evidence type="ECO:0000256" key="4">
    <source>
        <dbReference type="ARBA" id="ARBA00022723"/>
    </source>
</evidence>
<dbReference type="GO" id="GO:0046872">
    <property type="term" value="F:metal ion binding"/>
    <property type="evidence" value="ECO:0007669"/>
    <property type="project" value="UniProtKB-KW"/>
</dbReference>
<proteinExistence type="inferred from homology"/>
<dbReference type="Pfam" id="PF12323">
    <property type="entry name" value="HTH_OrfB_IS605"/>
    <property type="match status" value="1"/>
</dbReference>
<evidence type="ECO:0000313" key="11">
    <source>
        <dbReference type="EMBL" id="KPV54573.1"/>
    </source>
</evidence>
<dbReference type="InterPro" id="IPR051399">
    <property type="entry name" value="RNA-guided_DNA_endo/Transpos"/>
</dbReference>
<sequence length="381" mass="42820">MARKAFLYRLYPSCTQARLLDATLETCRLFYNDCLAERKTAYGERGEQVGKFEQLRQVKGRKATNPYAKNVHSHVLQTVVQDLDKAFDAFFRRVKAGEKAGYPRFKGRNRWHSFGFKELGNGFKVDGRRLKLSGIGRIAIRWHRPIEGAIKTLRISKKAGKWYAAFSCVVDDSTHARATGEAIGIDVGLASLITTSNGEKVDHPRFYRTAQRKLRVAQRRVARRAKGGKNRRKAIAILQSQHEHISNQRKDFLNKLANDLTNRYDRIALEDLTITRMVHGNLAKSILDAGWGYLVQRLTHKAESAGRVVVLVDPRSTSKTCSQCGHSFESLSLSDRWIDCACGLSLDRDHNAAINILNRGGQLRWGISSPVGGLPQEAAGF</sequence>
<keyword evidence="7" id="KW-0233">DNA recombination</keyword>
<evidence type="ECO:0000256" key="6">
    <source>
        <dbReference type="ARBA" id="ARBA00023125"/>
    </source>
</evidence>
<dbReference type="PANTHER" id="PTHR30405">
    <property type="entry name" value="TRANSPOSASE"/>
    <property type="match status" value="1"/>
</dbReference>
<dbReference type="InterPro" id="IPR010095">
    <property type="entry name" value="Cas12f1-like_TNB"/>
</dbReference>
<organism evidence="11 12">
    <name type="scientific">Kouleothrix aurantiaca</name>
    <dbReference type="NCBI Taxonomy" id="186479"/>
    <lineage>
        <taxon>Bacteria</taxon>
        <taxon>Bacillati</taxon>
        <taxon>Chloroflexota</taxon>
        <taxon>Chloroflexia</taxon>
        <taxon>Chloroflexales</taxon>
        <taxon>Roseiflexineae</taxon>
        <taxon>Roseiflexaceae</taxon>
        <taxon>Kouleothrix</taxon>
    </lineage>
</organism>
<evidence type="ECO:0000256" key="3">
    <source>
        <dbReference type="ARBA" id="ARBA00022578"/>
    </source>
</evidence>
<reference evidence="11 12" key="1">
    <citation type="submission" date="2015-09" db="EMBL/GenBank/DDBJ databases">
        <title>Draft genome sequence of Kouleothrix aurantiaca JCM 19913.</title>
        <authorList>
            <person name="Hemp J."/>
        </authorList>
    </citation>
    <scope>NUCLEOTIDE SEQUENCE [LARGE SCALE GENOMIC DNA]</scope>
    <source>
        <strain evidence="11 12">COM-B</strain>
    </source>
</reference>
<evidence type="ECO:0000259" key="9">
    <source>
        <dbReference type="Pfam" id="PF07282"/>
    </source>
</evidence>
<dbReference type="GO" id="GO:0032196">
    <property type="term" value="P:transposition"/>
    <property type="evidence" value="ECO:0007669"/>
    <property type="project" value="UniProtKB-KW"/>
</dbReference>
<gene>
    <name evidence="11" type="ORF">SE17_02955</name>
</gene>
<comment type="similarity">
    <text evidence="1">In the C-terminal section; belongs to the transposase 35 family.</text>
</comment>
<evidence type="ECO:0000256" key="1">
    <source>
        <dbReference type="ARBA" id="ARBA00008761"/>
    </source>
</evidence>
<keyword evidence="4" id="KW-0479">Metal-binding</keyword>
<evidence type="ECO:0000256" key="5">
    <source>
        <dbReference type="ARBA" id="ARBA00022833"/>
    </source>
</evidence>
<evidence type="ECO:0000256" key="7">
    <source>
        <dbReference type="ARBA" id="ARBA00023172"/>
    </source>
</evidence>
<evidence type="ECO:0008006" key="13">
    <source>
        <dbReference type="Google" id="ProtNLM"/>
    </source>
</evidence>
<keyword evidence="12" id="KW-1185">Reference proteome</keyword>
<accession>A0A0N8PT54</accession>
<feature type="domain" description="Cas12f1-like TNB" evidence="9">
    <location>
        <begin position="291"/>
        <end position="356"/>
    </location>
</feature>
<dbReference type="EMBL" id="LJCR01000038">
    <property type="protein sequence ID" value="KPV54573.1"/>
    <property type="molecule type" value="Genomic_DNA"/>
</dbReference>
<name>A0A0N8PT54_9CHLR</name>
<evidence type="ECO:0000259" key="8">
    <source>
        <dbReference type="Pfam" id="PF01385"/>
    </source>
</evidence>
<dbReference type="NCBIfam" id="NF040570">
    <property type="entry name" value="guided_TnpB"/>
    <property type="match status" value="1"/>
</dbReference>
<dbReference type="GO" id="GO:0003677">
    <property type="term" value="F:DNA binding"/>
    <property type="evidence" value="ECO:0007669"/>
    <property type="project" value="UniProtKB-KW"/>
</dbReference>
<keyword evidence="5" id="KW-0862">Zinc</keyword>
<dbReference type="GO" id="GO:0006310">
    <property type="term" value="P:DNA recombination"/>
    <property type="evidence" value="ECO:0007669"/>
    <property type="project" value="UniProtKB-KW"/>
</dbReference>
<comment type="similarity">
    <text evidence="2">In the N-terminal section; belongs to the transposase 2 family.</text>
</comment>
<dbReference type="PANTHER" id="PTHR30405:SF11">
    <property type="entry name" value="RNA-GUIDED DNA ENDONUCLEASE RV2885C-RELATED"/>
    <property type="match status" value="1"/>
</dbReference>
<keyword evidence="6" id="KW-0238">DNA-binding</keyword>
<evidence type="ECO:0000259" key="10">
    <source>
        <dbReference type="Pfam" id="PF12323"/>
    </source>
</evidence>
<evidence type="ECO:0000313" key="12">
    <source>
        <dbReference type="Proteomes" id="UP000050509"/>
    </source>
</evidence>
<dbReference type="InterPro" id="IPR001959">
    <property type="entry name" value="Transposase"/>
</dbReference>
<evidence type="ECO:0000256" key="2">
    <source>
        <dbReference type="ARBA" id="ARBA00011044"/>
    </source>
</evidence>
<feature type="domain" description="Transposase putative helix-turn-helix" evidence="10">
    <location>
        <begin position="1"/>
        <end position="46"/>
    </location>
</feature>
<feature type="domain" description="Probable transposase IS891/IS1136/IS1341" evidence="8">
    <location>
        <begin position="167"/>
        <end position="278"/>
    </location>
</feature>
<dbReference type="AlphaFoldDB" id="A0A0N8PT54"/>
<protein>
    <recommendedName>
        <fullName evidence="13">Transposase</fullName>
    </recommendedName>
</protein>
<comment type="caution">
    <text evidence="11">The sequence shown here is derived from an EMBL/GenBank/DDBJ whole genome shotgun (WGS) entry which is preliminary data.</text>
</comment>
<dbReference type="Proteomes" id="UP000050509">
    <property type="component" value="Unassembled WGS sequence"/>
</dbReference>
<dbReference type="Pfam" id="PF01385">
    <property type="entry name" value="OrfB_IS605"/>
    <property type="match status" value="1"/>
</dbReference>